<keyword evidence="2" id="KW-0812">Transmembrane</keyword>
<keyword evidence="2" id="KW-0472">Membrane</keyword>
<comment type="caution">
    <text evidence="3">The sequence shown here is derived from an EMBL/GenBank/DDBJ whole genome shotgun (WGS) entry which is preliminary data.</text>
</comment>
<feature type="compositionally biased region" description="Polar residues" evidence="1">
    <location>
        <begin position="121"/>
        <end position="145"/>
    </location>
</feature>
<dbReference type="Proteomes" id="UP000037023">
    <property type="component" value="Unassembled WGS sequence"/>
</dbReference>
<feature type="transmembrane region" description="Helical" evidence="2">
    <location>
        <begin position="341"/>
        <end position="359"/>
    </location>
</feature>
<evidence type="ECO:0000256" key="1">
    <source>
        <dbReference type="SAM" id="MobiDB-lite"/>
    </source>
</evidence>
<feature type="compositionally biased region" description="Pro residues" evidence="1">
    <location>
        <begin position="78"/>
        <end position="89"/>
    </location>
</feature>
<dbReference type="InterPro" id="IPR036259">
    <property type="entry name" value="MFS_trans_sf"/>
</dbReference>
<accession>A0A0L8KYW2</accession>
<dbReference type="RefSeq" id="WP_033211380.1">
    <property type="nucleotide sequence ID" value="NZ_LGUP01000082.1"/>
</dbReference>
<dbReference type="AlphaFoldDB" id="A0A0L8KYW2"/>
<name>A0A0L8KYW2_STRVR</name>
<feature type="compositionally biased region" description="Basic and acidic residues" evidence="1">
    <location>
        <begin position="90"/>
        <end position="99"/>
    </location>
</feature>
<dbReference type="PATRIC" id="fig|1938.6.peg.2355"/>
<organism evidence="3 4">
    <name type="scientific">Streptomyces viridochromogenes</name>
    <dbReference type="NCBI Taxonomy" id="1938"/>
    <lineage>
        <taxon>Bacteria</taxon>
        <taxon>Bacillati</taxon>
        <taxon>Actinomycetota</taxon>
        <taxon>Actinomycetes</taxon>
        <taxon>Kitasatosporales</taxon>
        <taxon>Streptomycetaceae</taxon>
        <taxon>Streptomyces</taxon>
    </lineage>
</organism>
<sequence>MGIESDQLVYDYLSRVGDLAQQQHLPAGDRMRLVSGLRDEIDRRRATHGEESPAAVRGILGSLGTPDEVVGRAGAPGPSSPDQPPVPEPRPADDADTATRPRRTGAPRPPADRPTGDVPNPRTSGRTASGRTASGPATSGRTASGRTVPGSTAPGRTDAPASGATGPGAAKPDWWRKPDDDDPERPPLFSGGLERPDLFAPPVEEDDEERTEEPPPAKRRLLARVLRLRKDTAPAVDEEPEAAAEPAARPRLRIGSPFVVLAALLLLGGAVFGSLVALAAGWLLAYASRRLTPTEAKTAVLVIPGLAATAAAVWLWGRVGGRWGAPVAPGGEALGAAISEAWPWTLKAAAVSSALFLLWRSRRP</sequence>
<feature type="compositionally biased region" description="Low complexity" evidence="1">
    <location>
        <begin position="159"/>
        <end position="172"/>
    </location>
</feature>
<protein>
    <submittedName>
        <fullName evidence="3">Uncharacterized protein</fullName>
    </submittedName>
</protein>
<feature type="transmembrane region" description="Helical" evidence="2">
    <location>
        <begin position="258"/>
        <end position="286"/>
    </location>
</feature>
<evidence type="ECO:0000313" key="4">
    <source>
        <dbReference type="Proteomes" id="UP000037023"/>
    </source>
</evidence>
<evidence type="ECO:0000256" key="2">
    <source>
        <dbReference type="SAM" id="Phobius"/>
    </source>
</evidence>
<keyword evidence="2" id="KW-1133">Transmembrane helix</keyword>
<dbReference type="EMBL" id="LGUP01000082">
    <property type="protein sequence ID" value="KOG31092.1"/>
    <property type="molecule type" value="Genomic_DNA"/>
</dbReference>
<evidence type="ECO:0000313" key="3">
    <source>
        <dbReference type="EMBL" id="KOG31092.1"/>
    </source>
</evidence>
<reference evidence="3 4" key="1">
    <citation type="submission" date="2015-06" db="EMBL/GenBank/DDBJ databases">
        <authorList>
            <person name="Hoefler B.C."/>
            <person name="Straight P.D."/>
        </authorList>
    </citation>
    <scope>NUCLEOTIDE SEQUENCE [LARGE SCALE GENOMIC DNA]</scope>
    <source>
        <strain evidence="3 4">NRRL 3427</strain>
    </source>
</reference>
<feature type="transmembrane region" description="Helical" evidence="2">
    <location>
        <begin position="298"/>
        <end position="317"/>
    </location>
</feature>
<feature type="region of interest" description="Disordered" evidence="1">
    <location>
        <begin position="44"/>
        <end position="220"/>
    </location>
</feature>
<dbReference type="OrthoDB" id="4350222at2"/>
<dbReference type="SUPFAM" id="SSF103473">
    <property type="entry name" value="MFS general substrate transporter"/>
    <property type="match status" value="1"/>
</dbReference>
<gene>
    <name evidence="3" type="ORF">ADK34_10755</name>
</gene>
<proteinExistence type="predicted"/>